<name>K0STJ7_THAOC</name>
<dbReference type="AlphaFoldDB" id="K0STJ7"/>
<dbReference type="eggNOG" id="ENOG502QR4V">
    <property type="taxonomic scope" value="Eukaryota"/>
</dbReference>
<keyword evidence="4" id="KW-1185">Reference proteome</keyword>
<dbReference type="Proteomes" id="UP000266841">
    <property type="component" value="Unassembled WGS sequence"/>
</dbReference>
<protein>
    <recommendedName>
        <fullName evidence="5">Glycosyl transferase 64 domain-containing protein</fullName>
    </recommendedName>
</protein>
<reference evidence="3 4" key="1">
    <citation type="journal article" date="2012" name="Genome Biol.">
        <title>Genome and low-iron response of an oceanic diatom adapted to chronic iron limitation.</title>
        <authorList>
            <person name="Lommer M."/>
            <person name="Specht M."/>
            <person name="Roy A.S."/>
            <person name="Kraemer L."/>
            <person name="Andreson R."/>
            <person name="Gutowska M.A."/>
            <person name="Wolf J."/>
            <person name="Bergner S.V."/>
            <person name="Schilhabel M.B."/>
            <person name="Klostermeier U.C."/>
            <person name="Beiko R.G."/>
            <person name="Rosenstiel P."/>
            <person name="Hippler M."/>
            <person name="Laroche J."/>
        </authorList>
    </citation>
    <scope>NUCLEOTIDE SEQUENCE [LARGE SCALE GENOMIC DNA]</scope>
    <source>
        <strain evidence="3 4">CCMP1005</strain>
    </source>
</reference>
<feature type="transmembrane region" description="Helical" evidence="2">
    <location>
        <begin position="12"/>
        <end position="30"/>
    </location>
</feature>
<dbReference type="EMBL" id="AGNL01017357">
    <property type="protein sequence ID" value="EJK64351.1"/>
    <property type="molecule type" value="Genomic_DNA"/>
</dbReference>
<evidence type="ECO:0000313" key="4">
    <source>
        <dbReference type="Proteomes" id="UP000266841"/>
    </source>
</evidence>
<evidence type="ECO:0000256" key="1">
    <source>
        <dbReference type="SAM" id="MobiDB-lite"/>
    </source>
</evidence>
<evidence type="ECO:0000256" key="2">
    <source>
        <dbReference type="SAM" id="Phobius"/>
    </source>
</evidence>
<evidence type="ECO:0000313" key="3">
    <source>
        <dbReference type="EMBL" id="EJK64351.1"/>
    </source>
</evidence>
<dbReference type="PANTHER" id="PTHR33604:SF3">
    <property type="entry name" value="OSJNBA0004B13.7 PROTEIN"/>
    <property type="match status" value="1"/>
</dbReference>
<comment type="caution">
    <text evidence="3">The sequence shown here is derived from an EMBL/GenBank/DDBJ whole genome shotgun (WGS) entry which is preliminary data.</text>
</comment>
<evidence type="ECO:0008006" key="5">
    <source>
        <dbReference type="Google" id="ProtNLM"/>
    </source>
</evidence>
<dbReference type="PANTHER" id="PTHR33604">
    <property type="entry name" value="OSJNBA0004B13.7 PROTEIN"/>
    <property type="match status" value="1"/>
</dbReference>
<proteinExistence type="predicted"/>
<dbReference type="Gene3D" id="3.90.550.10">
    <property type="entry name" value="Spore Coat Polysaccharide Biosynthesis Protein SpsA, Chain A"/>
    <property type="match status" value="1"/>
</dbReference>
<keyword evidence="2" id="KW-0812">Transmembrane</keyword>
<keyword evidence="2" id="KW-0472">Membrane</keyword>
<accession>K0STJ7</accession>
<gene>
    <name evidence="3" type="ORF">THAOC_14926</name>
</gene>
<dbReference type="PROSITE" id="PS51257">
    <property type="entry name" value="PROKAR_LIPOPROTEIN"/>
    <property type="match status" value="1"/>
</dbReference>
<dbReference type="OrthoDB" id="204144at2759"/>
<sequence>MTRSWPWNTASLVGACILSIAAIFSGTLLIENEGAHPQSVPRSSRRSLLGGEPRSLRTSPFHDPRTVDVKDVQIGGVQGLGLYSSPKTSERPTTTRPETFKVVILTMDRLASLKRLVDSLSHPDCAYGGFGMGVDLIFHVDRPKTGKDTAAWMETVRWTVEDVTWPHGSISTLVANENMGLRKAWLEAWHPESDDDRAIILEDDVTVSPLWYRWVNGAYDAYGHDGGRIAGFSLQRQDLVPLQSKRNSGVRVPTNDNEPFLYSLIGSIGFAPNARVWRNFLDWAECAIDNDVDVSVDGLVTSTWCKTLDKRGMWKQHFKYYMNRLGLGCLYHFPKDASKALGVHWREKGEHFATSEGASHDVVTDPGEISNLVFPQDLNSYDFGAAPIKPWSRPATLVVAAAVGYSADVFEIFVGTLRQHYGGDALLIVAKDPPPEILSVLEKNRVFYREYFGDNASGQGVAIWARFNIERFKFYREVCQEYDYCMALDFRDSVFQGDPFGYLRTEPALANSELVTQSHAHIWDFTDNAAGEIKHHIKMIPFCNIPEGLDFKECMTGKPLINAGGFVGRPSAFEKLEKVVNLIAKHGCSDQMAVNIGVHCGLEGLGESSAVPLQGTGHGPINSVGYRSVFTEVGESFGDLDCMPSPVVHQFNLMKVGPHRNPAKEPLFSAGQAVLAQAG</sequence>
<dbReference type="InterPro" id="IPR029044">
    <property type="entry name" value="Nucleotide-diphossugar_trans"/>
</dbReference>
<organism evidence="3 4">
    <name type="scientific">Thalassiosira oceanica</name>
    <name type="common">Marine diatom</name>
    <dbReference type="NCBI Taxonomy" id="159749"/>
    <lineage>
        <taxon>Eukaryota</taxon>
        <taxon>Sar</taxon>
        <taxon>Stramenopiles</taxon>
        <taxon>Ochrophyta</taxon>
        <taxon>Bacillariophyta</taxon>
        <taxon>Coscinodiscophyceae</taxon>
        <taxon>Thalassiosirophycidae</taxon>
        <taxon>Thalassiosirales</taxon>
        <taxon>Thalassiosiraceae</taxon>
        <taxon>Thalassiosira</taxon>
    </lineage>
</organism>
<keyword evidence="2" id="KW-1133">Transmembrane helix</keyword>
<feature type="region of interest" description="Disordered" evidence="1">
    <location>
        <begin position="35"/>
        <end position="64"/>
    </location>
</feature>